<dbReference type="PANTHER" id="PTHR43155">
    <property type="entry name" value="CYCLIC DI-GMP PHOSPHODIESTERASE PA4108-RELATED"/>
    <property type="match status" value="1"/>
</dbReference>
<dbReference type="PROSITE" id="PS51832">
    <property type="entry name" value="HD_GYP"/>
    <property type="match status" value="1"/>
</dbReference>
<sequence length="273" mass="29685">MSMGKIVALMAATSAVAFTAATIGTKVVISKLNLKNKKNSIDLGEVTQSQKCGSEQSGGQNDRSSVSGTGNSPHEKYENGKIVDFKGFTDDVLYAMIDTFEKKMPYSEGHSKRVADISKAIGVKMGYKDLDGLYYAALLHDIGKIYMAGELLNKSKLSMTEAEKELWHNHPKTGASIVKSISEISDYAEDIKHHHERFDGSGYPDGLVGEDIPLGSRIIAVADAYEAMSSERPGREAYPREYIISELSKCSGKQFDPAVAKAMMAVIADIETK</sequence>
<evidence type="ECO:0000256" key="1">
    <source>
        <dbReference type="SAM" id="MobiDB-lite"/>
    </source>
</evidence>
<organism evidence="4 5">
    <name type="scientific">Monoglobus pectinilyticus</name>
    <dbReference type="NCBI Taxonomy" id="1981510"/>
    <lineage>
        <taxon>Bacteria</taxon>
        <taxon>Bacillati</taxon>
        <taxon>Bacillota</taxon>
        <taxon>Clostridia</taxon>
        <taxon>Monoglobales</taxon>
        <taxon>Monoglobaceae</taxon>
        <taxon>Monoglobus</taxon>
    </lineage>
</organism>
<feature type="region of interest" description="Disordered" evidence="1">
    <location>
        <begin position="47"/>
        <end position="78"/>
    </location>
</feature>
<evidence type="ECO:0000313" key="5">
    <source>
        <dbReference type="Proteomes" id="UP000235589"/>
    </source>
</evidence>
<dbReference type="EMBL" id="CP020991">
    <property type="protein sequence ID" value="AUO18634.1"/>
    <property type="molecule type" value="Genomic_DNA"/>
</dbReference>
<dbReference type="Proteomes" id="UP000235589">
    <property type="component" value="Chromosome"/>
</dbReference>
<evidence type="ECO:0000256" key="2">
    <source>
        <dbReference type="SAM" id="SignalP"/>
    </source>
</evidence>
<dbReference type="RefSeq" id="WP_102364921.1">
    <property type="nucleotide sequence ID" value="NZ_CP020991.1"/>
</dbReference>
<feature type="domain" description="HD-GYP" evidence="3">
    <location>
        <begin position="85"/>
        <end position="273"/>
    </location>
</feature>
<reference evidence="4 5" key="1">
    <citation type="submission" date="2017-04" db="EMBL/GenBank/DDBJ databases">
        <title>Monoglobus pectinilyticus 14 draft genome.</title>
        <authorList>
            <person name="Kim C."/>
            <person name="Rosendale D.I."/>
            <person name="Kelly W.J."/>
            <person name="Tannock G.W."/>
            <person name="Patchett M.L."/>
            <person name="Jordens J.Z."/>
        </authorList>
    </citation>
    <scope>NUCLEOTIDE SEQUENCE [LARGE SCALE GENOMIC DNA]</scope>
    <source>
        <strain evidence="4 5">14</strain>
    </source>
</reference>
<name>A0A2K9P045_9FIRM</name>
<dbReference type="NCBIfam" id="TIGR00277">
    <property type="entry name" value="HDIG"/>
    <property type="match status" value="1"/>
</dbReference>
<dbReference type="CDD" id="cd00077">
    <property type="entry name" value="HDc"/>
    <property type="match status" value="1"/>
</dbReference>
<gene>
    <name evidence="4" type="ORF">B9O19_00450</name>
</gene>
<dbReference type="KEGG" id="mpec:B9O19_00450"/>
<dbReference type="InterPro" id="IPR003607">
    <property type="entry name" value="HD/PDEase_dom"/>
</dbReference>
<feature type="chain" id="PRO_5014882034" evidence="2">
    <location>
        <begin position="18"/>
        <end position="273"/>
    </location>
</feature>
<dbReference type="GeneID" id="98061874"/>
<dbReference type="SUPFAM" id="SSF109604">
    <property type="entry name" value="HD-domain/PDEase-like"/>
    <property type="match status" value="1"/>
</dbReference>
<feature type="signal peptide" evidence="2">
    <location>
        <begin position="1"/>
        <end position="17"/>
    </location>
</feature>
<dbReference type="SMART" id="SM00471">
    <property type="entry name" value="HDc"/>
    <property type="match status" value="1"/>
</dbReference>
<keyword evidence="2" id="KW-0732">Signal</keyword>
<dbReference type="AlphaFoldDB" id="A0A2K9P045"/>
<dbReference type="InterPro" id="IPR006675">
    <property type="entry name" value="HDIG_dom"/>
</dbReference>
<keyword evidence="5" id="KW-1185">Reference proteome</keyword>
<dbReference type="Pfam" id="PF13487">
    <property type="entry name" value="HD_5"/>
    <property type="match status" value="1"/>
</dbReference>
<protein>
    <submittedName>
        <fullName evidence="4">3'3'-cGAMP-specific phosphodiesterase 3</fullName>
    </submittedName>
</protein>
<dbReference type="InterPro" id="IPR037522">
    <property type="entry name" value="HD_GYP_dom"/>
</dbReference>
<accession>A0A2K9P045</accession>
<proteinExistence type="predicted"/>
<dbReference type="Gene3D" id="1.10.3210.10">
    <property type="entry name" value="Hypothetical protein af1432"/>
    <property type="match status" value="1"/>
</dbReference>
<evidence type="ECO:0000313" key="4">
    <source>
        <dbReference type="EMBL" id="AUO18634.1"/>
    </source>
</evidence>
<feature type="compositionally biased region" description="Polar residues" evidence="1">
    <location>
        <begin position="47"/>
        <end position="72"/>
    </location>
</feature>
<dbReference type="OrthoDB" id="9804747at2"/>
<evidence type="ECO:0000259" key="3">
    <source>
        <dbReference type="PROSITE" id="PS51832"/>
    </source>
</evidence>